<feature type="domain" description="N-acetyltransferase" evidence="1">
    <location>
        <begin position="2"/>
        <end position="159"/>
    </location>
</feature>
<dbReference type="OrthoDB" id="9127144at2"/>
<dbReference type="RefSeq" id="WP_013619231.1">
    <property type="nucleotide sequence ID" value="NC_015164.1"/>
</dbReference>
<sequence>MLTFTRINTRHPQYVFVEKLLHQSFPLEERRDDAEQRNNTDHNASFFCYLIEENKNETEENQLIGFITLWKLNGFYYAEHLATSPEVRNKGYGKHIMEELKKQFADNPIVLEVERPENEMSKRRIGFYQRCGFSLCLQDYIQPAYRKGGKEVPLYLMYAGREEIDTCFSQIRDEIYRHVYGVNKLQ</sequence>
<keyword evidence="3" id="KW-1185">Reference proteome</keyword>
<accession>F0R5W8</accession>
<evidence type="ECO:0000313" key="2">
    <source>
        <dbReference type="EMBL" id="ADY37874.1"/>
    </source>
</evidence>
<dbReference type="eggNOG" id="COG0456">
    <property type="taxonomic scope" value="Bacteria"/>
</dbReference>
<dbReference type="KEGG" id="bsa:Bacsa_3349"/>
<proteinExistence type="predicted"/>
<dbReference type="Proteomes" id="UP000007486">
    <property type="component" value="Chromosome"/>
</dbReference>
<evidence type="ECO:0000313" key="3">
    <source>
        <dbReference type="Proteomes" id="UP000007486"/>
    </source>
</evidence>
<evidence type="ECO:0000259" key="1">
    <source>
        <dbReference type="PROSITE" id="PS51186"/>
    </source>
</evidence>
<gene>
    <name evidence="2" type="ordered locus">Bacsa_3349</name>
</gene>
<dbReference type="PROSITE" id="PS51186">
    <property type="entry name" value="GNAT"/>
    <property type="match status" value="1"/>
</dbReference>
<reference evidence="2 3" key="1">
    <citation type="journal article" date="2011" name="Stand. Genomic Sci.">
        <title>Complete genome sequence of Bacteroides salanitronis type strain (BL78).</title>
        <authorList>
            <person name="Gronow S."/>
            <person name="Held B."/>
            <person name="Lucas S."/>
            <person name="Lapidus A."/>
            <person name="Del Rio T.G."/>
            <person name="Nolan M."/>
            <person name="Tice H."/>
            <person name="Deshpande S."/>
            <person name="Cheng J.F."/>
            <person name="Pitluck S."/>
            <person name="Liolios K."/>
            <person name="Pagani I."/>
            <person name="Ivanova N."/>
            <person name="Mavromatis K."/>
            <person name="Pati A."/>
            <person name="Tapia R."/>
            <person name="Han C."/>
            <person name="Goodwin L."/>
            <person name="Chen A."/>
            <person name="Palaniappan K."/>
            <person name="Land M."/>
            <person name="Hauser L."/>
            <person name="Chang Y.J."/>
            <person name="Jeffries C.D."/>
            <person name="Brambilla E.M."/>
            <person name="Rohde M."/>
            <person name="Goker M."/>
            <person name="Detter J.C."/>
            <person name="Woyke T."/>
            <person name="Bristow J."/>
            <person name="Markowitz V."/>
            <person name="Hugenholtz P."/>
            <person name="Kyrpides N.C."/>
            <person name="Klenk H.P."/>
            <person name="Eisen J.A."/>
        </authorList>
    </citation>
    <scope>NUCLEOTIDE SEQUENCE [LARGE SCALE GENOMIC DNA]</scope>
    <source>
        <strain evidence="2 3">DSM 18170</strain>
    </source>
</reference>
<dbReference type="CDD" id="cd04301">
    <property type="entry name" value="NAT_SF"/>
    <property type="match status" value="1"/>
</dbReference>
<dbReference type="AlphaFoldDB" id="F0R5W8"/>
<dbReference type="Pfam" id="PF00583">
    <property type="entry name" value="Acetyltransf_1"/>
    <property type="match status" value="1"/>
</dbReference>
<keyword evidence="2" id="KW-0808">Transferase</keyword>
<dbReference type="GO" id="GO:0016747">
    <property type="term" value="F:acyltransferase activity, transferring groups other than amino-acyl groups"/>
    <property type="evidence" value="ECO:0007669"/>
    <property type="project" value="InterPro"/>
</dbReference>
<dbReference type="InterPro" id="IPR016181">
    <property type="entry name" value="Acyl_CoA_acyltransferase"/>
</dbReference>
<dbReference type="SUPFAM" id="SSF55729">
    <property type="entry name" value="Acyl-CoA N-acyltransferases (Nat)"/>
    <property type="match status" value="1"/>
</dbReference>
<protein>
    <submittedName>
        <fullName evidence="2">GCN5-related N-acetyltransferase</fullName>
    </submittedName>
</protein>
<dbReference type="InterPro" id="IPR000182">
    <property type="entry name" value="GNAT_dom"/>
</dbReference>
<dbReference type="Gene3D" id="3.40.630.30">
    <property type="match status" value="1"/>
</dbReference>
<dbReference type="EMBL" id="CP002530">
    <property type="protein sequence ID" value="ADY37874.1"/>
    <property type="molecule type" value="Genomic_DNA"/>
</dbReference>
<name>F0R5W8_PHOSB</name>
<dbReference type="HOGENOM" id="CLU_105077_1_2_10"/>
<organism evidence="2 3">
    <name type="scientific">Phocaeicola salanitronis (strain DSM 18170 / JCM 13657 / CCUG 60908 / BL78)</name>
    <name type="common">Bacteroides salanitronis</name>
    <dbReference type="NCBI Taxonomy" id="667015"/>
    <lineage>
        <taxon>Bacteria</taxon>
        <taxon>Pseudomonadati</taxon>
        <taxon>Bacteroidota</taxon>
        <taxon>Bacteroidia</taxon>
        <taxon>Bacteroidales</taxon>
        <taxon>Bacteroidaceae</taxon>
        <taxon>Phocaeicola</taxon>
    </lineage>
</organism>
<dbReference type="STRING" id="667015.Bacsa_3349"/>